<proteinExistence type="predicted"/>
<keyword evidence="3" id="KW-1185">Reference proteome</keyword>
<name>A0A0D2Q4N3_HYPSF</name>
<organism evidence="2 3">
    <name type="scientific">Hypholoma sublateritium (strain FD-334 SS-4)</name>
    <dbReference type="NCBI Taxonomy" id="945553"/>
    <lineage>
        <taxon>Eukaryota</taxon>
        <taxon>Fungi</taxon>
        <taxon>Dikarya</taxon>
        <taxon>Basidiomycota</taxon>
        <taxon>Agaricomycotina</taxon>
        <taxon>Agaricomycetes</taxon>
        <taxon>Agaricomycetidae</taxon>
        <taxon>Agaricales</taxon>
        <taxon>Agaricineae</taxon>
        <taxon>Strophariaceae</taxon>
        <taxon>Hypholoma</taxon>
    </lineage>
</organism>
<dbReference type="AlphaFoldDB" id="A0A0D2Q4N3"/>
<evidence type="ECO:0000256" key="1">
    <source>
        <dbReference type="SAM" id="MobiDB-lite"/>
    </source>
</evidence>
<feature type="compositionally biased region" description="Polar residues" evidence="1">
    <location>
        <begin position="86"/>
        <end position="101"/>
    </location>
</feature>
<feature type="region of interest" description="Disordered" evidence="1">
    <location>
        <begin position="77"/>
        <end position="103"/>
    </location>
</feature>
<gene>
    <name evidence="2" type="ORF">HYPSUDRAFT_36272</name>
</gene>
<dbReference type="EMBL" id="KN817527">
    <property type="protein sequence ID" value="KJA26555.1"/>
    <property type="molecule type" value="Genomic_DNA"/>
</dbReference>
<sequence length="283" mass="30413">MVYWEQSINHCQPKSISPESIPLSWSDILLAQYPLDFPPPGEVTPVLAASGSDLYIMAGAGINQSYDFVDESPAYASHPWAPGSRPSGTSPNTSLHGNEGSTLLPRDMYNVPGKLPPNRTVRINPSGSSSQNALASLNASPGSLKGEFSPAVHLAAPAPRRPWNTYYENNFSMPSMEQSLDTSLNAAALGYYGPHYRTAACMAVPESPEGRCNFPLHARQNTLSNALGGFAFGSRKQGHDRTHIVQGLKDVGVTVLVPAARPEAPLKIVNQCKLINSSIARIY</sequence>
<evidence type="ECO:0000313" key="2">
    <source>
        <dbReference type="EMBL" id="KJA26555.1"/>
    </source>
</evidence>
<accession>A0A0D2Q4N3</accession>
<reference evidence="3" key="1">
    <citation type="submission" date="2014-04" db="EMBL/GenBank/DDBJ databases">
        <title>Evolutionary Origins and Diversification of the Mycorrhizal Mutualists.</title>
        <authorList>
            <consortium name="DOE Joint Genome Institute"/>
            <consortium name="Mycorrhizal Genomics Consortium"/>
            <person name="Kohler A."/>
            <person name="Kuo A."/>
            <person name="Nagy L.G."/>
            <person name="Floudas D."/>
            <person name="Copeland A."/>
            <person name="Barry K.W."/>
            <person name="Cichocki N."/>
            <person name="Veneault-Fourrey C."/>
            <person name="LaButti K."/>
            <person name="Lindquist E.A."/>
            <person name="Lipzen A."/>
            <person name="Lundell T."/>
            <person name="Morin E."/>
            <person name="Murat C."/>
            <person name="Riley R."/>
            <person name="Ohm R."/>
            <person name="Sun H."/>
            <person name="Tunlid A."/>
            <person name="Henrissat B."/>
            <person name="Grigoriev I.V."/>
            <person name="Hibbett D.S."/>
            <person name="Martin F."/>
        </authorList>
    </citation>
    <scope>NUCLEOTIDE SEQUENCE [LARGE SCALE GENOMIC DNA]</scope>
    <source>
        <strain evidence="3">FD-334 SS-4</strain>
    </source>
</reference>
<dbReference type="Proteomes" id="UP000054270">
    <property type="component" value="Unassembled WGS sequence"/>
</dbReference>
<evidence type="ECO:0000313" key="3">
    <source>
        <dbReference type="Proteomes" id="UP000054270"/>
    </source>
</evidence>
<protein>
    <submittedName>
        <fullName evidence="2">Uncharacterized protein</fullName>
    </submittedName>
</protein>